<organism evidence="1">
    <name type="scientific">Trypanosoma vivax (strain Y486)</name>
    <dbReference type="NCBI Taxonomy" id="1055687"/>
    <lineage>
        <taxon>Eukaryota</taxon>
        <taxon>Discoba</taxon>
        <taxon>Euglenozoa</taxon>
        <taxon>Kinetoplastea</taxon>
        <taxon>Metakinetoplastina</taxon>
        <taxon>Trypanosomatida</taxon>
        <taxon>Trypanosomatidae</taxon>
        <taxon>Trypanosoma</taxon>
        <taxon>Duttonella</taxon>
    </lineage>
</organism>
<gene>
    <name evidence="1" type="ORF">TVY486_0302730</name>
</gene>
<sequence length="100" mass="11402">MDSYYGSFPPIFTPSSTCLPCPTNVPFMGAECFVSFPHYSLFHLRRCHLKYLYHVEPCTTGLLIQPFEQGRECVGILVPEVRSAFTTSSHATRRHPFESK</sequence>
<name>G0TT05_TRYVY</name>
<dbReference type="VEuPathDB" id="TriTrypDB:TvY486_0302730"/>
<reference evidence="1" key="1">
    <citation type="journal article" date="2012" name="Proc. Natl. Acad. Sci. U.S.A.">
        <title>Antigenic diversity is generated by distinct evolutionary mechanisms in African trypanosome species.</title>
        <authorList>
            <person name="Jackson A.P."/>
            <person name="Berry A."/>
            <person name="Aslett M."/>
            <person name="Allison H.C."/>
            <person name="Burton P."/>
            <person name="Vavrova-Anderson J."/>
            <person name="Brown R."/>
            <person name="Browne H."/>
            <person name="Corton N."/>
            <person name="Hauser H."/>
            <person name="Gamble J."/>
            <person name="Gilderthorp R."/>
            <person name="Marcello L."/>
            <person name="McQuillan J."/>
            <person name="Otto T.D."/>
            <person name="Quail M.A."/>
            <person name="Sanders M.J."/>
            <person name="van Tonder A."/>
            <person name="Ginger M.L."/>
            <person name="Field M.C."/>
            <person name="Barry J.D."/>
            <person name="Hertz-Fowler C."/>
            <person name="Berriman M."/>
        </authorList>
    </citation>
    <scope>NUCLEOTIDE SEQUENCE</scope>
    <source>
        <strain evidence="1">Y486</strain>
    </source>
</reference>
<dbReference type="AlphaFoldDB" id="G0TT05"/>
<protein>
    <submittedName>
        <fullName evidence="1">Uncharacterized protein</fullName>
    </submittedName>
</protein>
<evidence type="ECO:0000313" key="1">
    <source>
        <dbReference type="EMBL" id="CCC47086.1"/>
    </source>
</evidence>
<proteinExistence type="predicted"/>
<accession>G0TT05</accession>
<feature type="non-terminal residue" evidence="1">
    <location>
        <position position="100"/>
    </location>
</feature>
<dbReference type="EMBL" id="HE573019">
    <property type="protein sequence ID" value="CCC47086.1"/>
    <property type="molecule type" value="Genomic_DNA"/>
</dbReference>